<keyword evidence="4" id="KW-0539">Nucleus</keyword>
<comment type="subcellular location">
    <subcellularLocation>
        <location evidence="2">Cytoplasm</location>
    </subcellularLocation>
    <subcellularLocation>
        <location evidence="1">Nucleus</location>
    </subcellularLocation>
</comment>
<feature type="coiled-coil region" evidence="5">
    <location>
        <begin position="5"/>
        <end position="35"/>
    </location>
</feature>
<dbReference type="Pfam" id="PF13638">
    <property type="entry name" value="PIN_4"/>
    <property type="match status" value="1"/>
</dbReference>
<dbReference type="InterPro" id="IPR018834">
    <property type="entry name" value="DNA/RNA-bd_Est1-type"/>
</dbReference>
<evidence type="ECO:0000259" key="6">
    <source>
        <dbReference type="Pfam" id="PF10373"/>
    </source>
</evidence>
<dbReference type="InterPro" id="IPR019458">
    <property type="entry name" value="Est1-like_N"/>
</dbReference>
<dbReference type="InterPro" id="IPR045153">
    <property type="entry name" value="Est1/Ebs1-like"/>
</dbReference>
<keyword evidence="10" id="KW-1185">Reference proteome</keyword>
<dbReference type="Pfam" id="PF10374">
    <property type="entry name" value="EST1"/>
    <property type="match status" value="1"/>
</dbReference>
<evidence type="ECO:0000256" key="2">
    <source>
        <dbReference type="ARBA" id="ARBA00004496"/>
    </source>
</evidence>
<evidence type="ECO:0000313" key="10">
    <source>
        <dbReference type="Proteomes" id="UP000789375"/>
    </source>
</evidence>
<evidence type="ECO:0000313" key="9">
    <source>
        <dbReference type="EMBL" id="CAG8454153.1"/>
    </source>
</evidence>
<evidence type="ECO:0000256" key="4">
    <source>
        <dbReference type="ARBA" id="ARBA00023242"/>
    </source>
</evidence>
<gene>
    <name evidence="9" type="ORF">FMOSSE_LOCUS1689</name>
</gene>
<comment type="caution">
    <text evidence="9">The sequence shown here is derived from an EMBL/GenBank/DDBJ whole genome shotgun (WGS) entry which is preliminary data.</text>
</comment>
<dbReference type="PANTHER" id="PTHR15696:SF0">
    <property type="entry name" value="TELOMERASE-BINDING PROTEIN EST1A"/>
    <property type="match status" value="1"/>
</dbReference>
<dbReference type="GO" id="GO:0070034">
    <property type="term" value="F:telomerase RNA binding"/>
    <property type="evidence" value="ECO:0007669"/>
    <property type="project" value="TreeGrafter"/>
</dbReference>
<dbReference type="Pfam" id="PF10373">
    <property type="entry name" value="EST1_DNA_bind"/>
    <property type="match status" value="1"/>
</dbReference>
<dbReference type="Gene3D" id="3.40.50.1010">
    <property type="entry name" value="5'-nuclease"/>
    <property type="match status" value="1"/>
</dbReference>
<name>A0A9N8VIH2_FUNMO</name>
<evidence type="ECO:0000256" key="3">
    <source>
        <dbReference type="ARBA" id="ARBA00022490"/>
    </source>
</evidence>
<evidence type="ECO:0000259" key="8">
    <source>
        <dbReference type="Pfam" id="PF13638"/>
    </source>
</evidence>
<feature type="domain" description="Telomerase activating protein Est1-like N-terminal" evidence="7">
    <location>
        <begin position="76"/>
        <end position="190"/>
    </location>
</feature>
<dbReference type="SUPFAM" id="SSF48452">
    <property type="entry name" value="TPR-like"/>
    <property type="match status" value="1"/>
</dbReference>
<keyword evidence="5" id="KW-0175">Coiled coil</keyword>
<dbReference type="GO" id="GO:0005737">
    <property type="term" value="C:cytoplasm"/>
    <property type="evidence" value="ECO:0007669"/>
    <property type="project" value="UniProtKB-SubCell"/>
</dbReference>
<dbReference type="GO" id="GO:0042162">
    <property type="term" value="F:telomeric DNA binding"/>
    <property type="evidence" value="ECO:0007669"/>
    <property type="project" value="TreeGrafter"/>
</dbReference>
<protein>
    <submittedName>
        <fullName evidence="9">15501_t:CDS:1</fullName>
    </submittedName>
</protein>
<organism evidence="9 10">
    <name type="scientific">Funneliformis mosseae</name>
    <name type="common">Endomycorrhizal fungus</name>
    <name type="synonym">Glomus mosseae</name>
    <dbReference type="NCBI Taxonomy" id="27381"/>
    <lineage>
        <taxon>Eukaryota</taxon>
        <taxon>Fungi</taxon>
        <taxon>Fungi incertae sedis</taxon>
        <taxon>Mucoromycota</taxon>
        <taxon>Glomeromycotina</taxon>
        <taxon>Glomeromycetes</taxon>
        <taxon>Glomerales</taxon>
        <taxon>Glomeraceae</taxon>
        <taxon>Funneliformis</taxon>
    </lineage>
</organism>
<dbReference type="InterPro" id="IPR011990">
    <property type="entry name" value="TPR-like_helical_dom_sf"/>
</dbReference>
<evidence type="ECO:0000259" key="7">
    <source>
        <dbReference type="Pfam" id="PF10374"/>
    </source>
</evidence>
<dbReference type="GO" id="GO:0005697">
    <property type="term" value="C:telomerase holoenzyme complex"/>
    <property type="evidence" value="ECO:0007669"/>
    <property type="project" value="TreeGrafter"/>
</dbReference>
<proteinExistence type="predicted"/>
<dbReference type="EMBL" id="CAJVPP010000196">
    <property type="protein sequence ID" value="CAG8454153.1"/>
    <property type="molecule type" value="Genomic_DNA"/>
</dbReference>
<keyword evidence="3" id="KW-0963">Cytoplasm</keyword>
<feature type="domain" description="DNA/RNA-binding" evidence="6">
    <location>
        <begin position="202"/>
        <end position="494"/>
    </location>
</feature>
<dbReference type="Proteomes" id="UP000789375">
    <property type="component" value="Unassembled WGS sequence"/>
</dbReference>
<evidence type="ECO:0000256" key="5">
    <source>
        <dbReference type="SAM" id="Coils"/>
    </source>
</evidence>
<dbReference type="InterPro" id="IPR002716">
    <property type="entry name" value="PIN_dom"/>
</dbReference>
<dbReference type="AlphaFoldDB" id="A0A9N8VIH2"/>
<dbReference type="GO" id="GO:0000184">
    <property type="term" value="P:nuclear-transcribed mRNA catabolic process, nonsense-mediated decay"/>
    <property type="evidence" value="ECO:0007669"/>
    <property type="project" value="TreeGrafter"/>
</dbReference>
<feature type="domain" description="PIN" evidence="8">
    <location>
        <begin position="606"/>
        <end position="787"/>
    </location>
</feature>
<accession>A0A9N8VIH2</accession>
<reference evidence="9" key="1">
    <citation type="submission" date="2021-06" db="EMBL/GenBank/DDBJ databases">
        <authorList>
            <person name="Kallberg Y."/>
            <person name="Tangrot J."/>
            <person name="Rosling A."/>
        </authorList>
    </citation>
    <scope>NUCLEOTIDE SEQUENCE</scope>
    <source>
        <strain evidence="9">87-6 pot B 2015</strain>
    </source>
</reference>
<dbReference type="Gene3D" id="1.25.40.10">
    <property type="entry name" value="Tetratricopeptide repeat domain"/>
    <property type="match status" value="1"/>
</dbReference>
<sequence length="792" mass="91916">MSTNATNVNEDRKRLKELLSDASELLKKQEQQKKRVKNPENTADLDDETEFLRNSLKDVYEDILLIDLKIANEHNIEEKLWRNVFYSHIEELRQKLRKIKPEKAEYQTTYLELCRYLDLGTGFYHTIVNSLKIRENIDLDWIGIEIFKNSVNSSATATRSASKYRRRELTVECIQRCLIHLGDFARYRETSLDANEKRWEFARHFYTKAARVYCENGKAQAQLALLAMYDDNELDVVYWYCFSLSTKQPSGISLENLKVFYSKFAQKALQINEDTNDTLLTVQDFVKKFMIIHWYIFEENVENLIKDGGIEDIFHYFGSSLSSSDVNLRNLNIILKKVVFILMFTIWDLRKGLVQDRIVIVRNLQAMAIGLVFGFLVPVVENIYSFLSSEDVELGCLGSVVDLFLPTVVLWCEYLRTLTDLLSQLYDHSKSIDKENQKIFGMFLMNSKNFFKSLINILNHQKISNLLSANDDLYEIAKLALSEDREFLGIVPLRVVHQDINFNVSGKVDVLKVSIARLIVFSKKISEIKSLALLEYNESSGQFIMIDEELKKKERQRVMRLMAHRFLQDQVNSLEDKVKNIKPLQSSSTGSSALKNSKANTLIHCVADISVFLNHLNSVKKWIAEEKCIVIVPLDVIDSLDTIKKGNNKENARARDAIRFLDEQLDQQFSKAKQNESELFIRAQKTNEKLPQWNCAENYIIKDGMLNDNSRGVVYKDQKYIKESSKNSDNIYIQEDKFNVMDVPLEYRPAISCWLYYAKIVKIDEILFVSEDQYLKNYAKMFGISVVGVGFI</sequence>
<dbReference type="PANTHER" id="PTHR15696">
    <property type="entry name" value="SMG-7 SUPPRESSOR WITH MORPHOLOGICAL EFFECT ON GENITALIA PROTEIN 7"/>
    <property type="match status" value="1"/>
</dbReference>
<evidence type="ECO:0000256" key="1">
    <source>
        <dbReference type="ARBA" id="ARBA00004123"/>
    </source>
</evidence>